<keyword evidence="5" id="KW-1185">Reference proteome</keyword>
<organism evidence="4 5">
    <name type="scientific">Acanthocheilonema viteae</name>
    <name type="common">Filarial nematode worm</name>
    <name type="synonym">Dipetalonema viteae</name>
    <dbReference type="NCBI Taxonomy" id="6277"/>
    <lineage>
        <taxon>Eukaryota</taxon>
        <taxon>Metazoa</taxon>
        <taxon>Ecdysozoa</taxon>
        <taxon>Nematoda</taxon>
        <taxon>Chromadorea</taxon>
        <taxon>Rhabditida</taxon>
        <taxon>Spirurina</taxon>
        <taxon>Spiruromorpha</taxon>
        <taxon>Filarioidea</taxon>
        <taxon>Onchocercidae</taxon>
        <taxon>Acanthocheilonema</taxon>
    </lineage>
</organism>
<proteinExistence type="inferred from homology"/>
<accession>A0A498S933</accession>
<dbReference type="Gene3D" id="3.30.300.90">
    <property type="entry name" value="BolA-like"/>
    <property type="match status" value="1"/>
</dbReference>
<reference evidence="4 5" key="1">
    <citation type="submission" date="2018-08" db="EMBL/GenBank/DDBJ databases">
        <authorList>
            <person name="Laetsch R D."/>
            <person name="Stevens L."/>
            <person name="Kumar S."/>
            <person name="Blaxter L. M."/>
        </authorList>
    </citation>
    <scope>NUCLEOTIDE SEQUENCE [LARGE SCALE GENOMIC DNA]</scope>
</reference>
<evidence type="ECO:0000313" key="4">
    <source>
        <dbReference type="EMBL" id="VBB28077.1"/>
    </source>
</evidence>
<sequence length="137" mass="15904">MSCWRRTFGGLRSNYTMLLAKRAIHTCMARYGPVRDRIVQRLQIEFKPTHLEVDCESHNHAGQDDDERHFYVQIVSNNFEGLKTIQMHRLVNNCLREELAGPVHALRIDAYATSQFSRDPPTVPPKCAHTRTERISK</sequence>
<evidence type="ECO:0000313" key="5">
    <source>
        <dbReference type="Proteomes" id="UP000276991"/>
    </source>
</evidence>
<evidence type="ECO:0000256" key="1">
    <source>
        <dbReference type="ARBA" id="ARBA00005578"/>
    </source>
</evidence>
<evidence type="ECO:0000256" key="3">
    <source>
        <dbReference type="SAM" id="MobiDB-lite"/>
    </source>
</evidence>
<feature type="region of interest" description="Disordered" evidence="3">
    <location>
        <begin position="117"/>
        <end position="137"/>
    </location>
</feature>
<dbReference type="STRING" id="6277.A0A498S933"/>
<gene>
    <name evidence="4" type="ORF">NAV_LOCUS2907</name>
</gene>
<dbReference type="AlphaFoldDB" id="A0A498S933"/>
<evidence type="ECO:0000256" key="2">
    <source>
        <dbReference type="RuleBase" id="RU003860"/>
    </source>
</evidence>
<dbReference type="InterPro" id="IPR050961">
    <property type="entry name" value="BolA/IbaG_stress_morph_reg"/>
</dbReference>
<dbReference type="PANTHER" id="PTHR46229">
    <property type="entry name" value="BOLA TRANSCRIPTION REGULATOR"/>
    <property type="match status" value="1"/>
</dbReference>
<comment type="similarity">
    <text evidence="1 2">Belongs to the BolA/IbaG family.</text>
</comment>
<dbReference type="InterPro" id="IPR036065">
    <property type="entry name" value="BolA-like_sf"/>
</dbReference>
<name>A0A498S933_ACAVI</name>
<dbReference type="Pfam" id="PF01722">
    <property type="entry name" value="BolA"/>
    <property type="match status" value="1"/>
</dbReference>
<dbReference type="Proteomes" id="UP000276991">
    <property type="component" value="Unassembled WGS sequence"/>
</dbReference>
<dbReference type="GO" id="GO:0005739">
    <property type="term" value="C:mitochondrion"/>
    <property type="evidence" value="ECO:0007669"/>
    <property type="project" value="TreeGrafter"/>
</dbReference>
<dbReference type="SUPFAM" id="SSF82657">
    <property type="entry name" value="BolA-like"/>
    <property type="match status" value="1"/>
</dbReference>
<dbReference type="EMBL" id="UPTC01000338">
    <property type="protein sequence ID" value="VBB28077.1"/>
    <property type="molecule type" value="Genomic_DNA"/>
</dbReference>
<dbReference type="PANTHER" id="PTHR46229:SF2">
    <property type="entry name" value="BOLA-LIKE PROTEIN 1"/>
    <property type="match status" value="1"/>
</dbReference>
<dbReference type="OrthoDB" id="4983at2759"/>
<protein>
    <recommendedName>
        <fullName evidence="6">BolA-like protein</fullName>
    </recommendedName>
</protein>
<dbReference type="InterPro" id="IPR002634">
    <property type="entry name" value="BolA"/>
</dbReference>
<evidence type="ECO:0008006" key="6">
    <source>
        <dbReference type="Google" id="ProtNLM"/>
    </source>
</evidence>